<dbReference type="GO" id="GO:0006783">
    <property type="term" value="P:heme biosynthetic process"/>
    <property type="evidence" value="ECO:0007669"/>
    <property type="project" value="TreeGrafter"/>
</dbReference>
<dbReference type="SUPFAM" id="SSF51726">
    <property type="entry name" value="UROD/MetE-like"/>
    <property type="match status" value="1"/>
</dbReference>
<keyword evidence="10 14" id="KW-0627">Porphyrin biosynthesis</keyword>
<evidence type="ECO:0000256" key="9">
    <source>
        <dbReference type="ARBA" id="ARBA00023239"/>
    </source>
</evidence>
<name>A0AA39N0S4_9AGAR</name>
<evidence type="ECO:0000259" key="17">
    <source>
        <dbReference type="PROSITE" id="PS00907"/>
    </source>
</evidence>
<dbReference type="Proteomes" id="UP001175226">
    <property type="component" value="Unassembled WGS sequence"/>
</dbReference>
<accession>A0AA39N0S4</accession>
<dbReference type="GO" id="GO:0005829">
    <property type="term" value="C:cytosol"/>
    <property type="evidence" value="ECO:0007669"/>
    <property type="project" value="UniProtKB-SubCell"/>
</dbReference>
<evidence type="ECO:0000256" key="1">
    <source>
        <dbReference type="ARBA" id="ARBA00004514"/>
    </source>
</evidence>
<evidence type="ECO:0000256" key="4">
    <source>
        <dbReference type="ARBA" id="ARBA00011738"/>
    </source>
</evidence>
<comment type="function">
    <text evidence="11">Catalyzes the sequential decarboxylation of the four acetate side chains of uroporphyrinogen to form coproporphyrinogen and participates in the fifth step in the heme biosynthetic pathway. Isomer I or isomer III of uroporphyrinogen may serve as substrate, but only coproporphyrinogen III can ultimately be converted to heme. In vitro also decarboxylates pentacarboxylate porphyrinogen I.</text>
</comment>
<dbReference type="CDD" id="cd00717">
    <property type="entry name" value="URO-D"/>
    <property type="match status" value="1"/>
</dbReference>
<evidence type="ECO:0000256" key="11">
    <source>
        <dbReference type="ARBA" id="ARBA00045708"/>
    </source>
</evidence>
<evidence type="ECO:0000256" key="13">
    <source>
        <dbReference type="ARBA" id="ARBA00048411"/>
    </source>
</evidence>
<evidence type="ECO:0000256" key="12">
    <source>
        <dbReference type="ARBA" id="ARBA00047341"/>
    </source>
</evidence>
<comment type="subunit">
    <text evidence="4">Homodimer.</text>
</comment>
<comment type="similarity">
    <text evidence="3 15">Belongs to the uroporphyrinogen decarboxylase family.</text>
</comment>
<comment type="catalytic activity">
    <reaction evidence="12">
        <text>uroporphyrinogen I + 4 H(+) = coproporphyrinogen I + 4 CO2</text>
        <dbReference type="Rhea" id="RHEA:31239"/>
        <dbReference type="ChEBI" id="CHEBI:15378"/>
        <dbReference type="ChEBI" id="CHEBI:16526"/>
        <dbReference type="ChEBI" id="CHEBI:62626"/>
        <dbReference type="ChEBI" id="CHEBI:62631"/>
    </reaction>
    <physiologicalReaction direction="left-to-right" evidence="12">
        <dbReference type="Rhea" id="RHEA:31240"/>
    </physiologicalReaction>
</comment>
<evidence type="ECO:0000256" key="2">
    <source>
        <dbReference type="ARBA" id="ARBA00004804"/>
    </source>
</evidence>
<dbReference type="PROSITE" id="PS00906">
    <property type="entry name" value="UROD_1"/>
    <property type="match status" value="1"/>
</dbReference>
<dbReference type="InterPro" id="IPR006361">
    <property type="entry name" value="Uroporphyrinogen_deCO2ase_HemE"/>
</dbReference>
<reference evidence="18" key="1">
    <citation type="submission" date="2023-06" db="EMBL/GenBank/DDBJ databases">
        <authorList>
            <consortium name="Lawrence Berkeley National Laboratory"/>
            <person name="Ahrendt S."/>
            <person name="Sahu N."/>
            <person name="Indic B."/>
            <person name="Wong-Bajracharya J."/>
            <person name="Merenyi Z."/>
            <person name="Ke H.-M."/>
            <person name="Monk M."/>
            <person name="Kocsube S."/>
            <person name="Drula E."/>
            <person name="Lipzen A."/>
            <person name="Balint B."/>
            <person name="Henrissat B."/>
            <person name="Andreopoulos B."/>
            <person name="Martin F.M."/>
            <person name="Harder C.B."/>
            <person name="Rigling D."/>
            <person name="Ford K.L."/>
            <person name="Foster G.D."/>
            <person name="Pangilinan J."/>
            <person name="Papanicolaou A."/>
            <person name="Barry K."/>
            <person name="LaButti K."/>
            <person name="Viragh M."/>
            <person name="Koriabine M."/>
            <person name="Yan M."/>
            <person name="Riley R."/>
            <person name="Champramary S."/>
            <person name="Plett K.L."/>
            <person name="Tsai I.J."/>
            <person name="Slot J."/>
            <person name="Sipos G."/>
            <person name="Plett J."/>
            <person name="Nagy L.G."/>
            <person name="Grigoriev I.V."/>
        </authorList>
    </citation>
    <scope>NUCLEOTIDE SEQUENCE</scope>
    <source>
        <strain evidence="18">FPL87.14</strain>
    </source>
</reference>
<dbReference type="InterPro" id="IPR000257">
    <property type="entry name" value="Uroporphyrinogen_deCOase"/>
</dbReference>
<proteinExistence type="inferred from homology"/>
<comment type="subcellular location">
    <subcellularLocation>
        <location evidence="1">Cytoplasm</location>
        <location evidence="1">Cytosol</location>
    </subcellularLocation>
</comment>
<dbReference type="Gene3D" id="3.20.20.210">
    <property type="match status" value="1"/>
</dbReference>
<evidence type="ECO:0000256" key="3">
    <source>
        <dbReference type="ARBA" id="ARBA00009935"/>
    </source>
</evidence>
<dbReference type="PROSITE" id="PS00907">
    <property type="entry name" value="UROD_2"/>
    <property type="match status" value="1"/>
</dbReference>
<gene>
    <name evidence="18" type="ORF">EV421DRAFT_1887596</name>
</gene>
<evidence type="ECO:0000256" key="7">
    <source>
        <dbReference type="ARBA" id="ARBA00022490"/>
    </source>
</evidence>
<dbReference type="NCBIfam" id="TIGR01464">
    <property type="entry name" value="hemE"/>
    <property type="match status" value="1"/>
</dbReference>
<comment type="pathway">
    <text evidence="2 14">Porphyrin-containing compound metabolism; protoporphyrin-IX biosynthesis; coproporphyrinogen-III from 5-aminolevulinate: step 4/4.</text>
</comment>
<comment type="caution">
    <text evidence="18">The sequence shown here is derived from an EMBL/GenBank/DDBJ whole genome shotgun (WGS) entry which is preliminary data.</text>
</comment>
<feature type="domain" description="Uroporphyrinogen decarboxylase (URO-D)" evidence="16">
    <location>
        <begin position="30"/>
        <end position="39"/>
    </location>
</feature>
<evidence type="ECO:0000256" key="6">
    <source>
        <dbReference type="ARBA" id="ARBA00014308"/>
    </source>
</evidence>
<sequence>MSVTARSTFPPLKNDLLLRAARGEQTERAPVWIMRQAGRHLPEFMKLRESHGFFEICQTPELACQVTLQPIRHYTSLVDAAIIFSDILVVPQAMGMEVLMQPGPHFTHPLSVPGDVEKLNKLVDVNKELKKELDGEVPLIGFCGGPWTLFAYMIEGGGSKSYTKAKSWLFKYPEESKALLQRIADVCVDFLLLNGIQLIQVFDTNAGELSPYDFHTFAFPVLQHISKNVRQRLNADGYGDTPMTLFAKSANHAIAHTAEHGGYDVIGLDWCIDPAEARQLVGSKVALQGAIEAYVKRMCEAFGGSKGWIANLGHGITPGADPKDVRWFFECVHKYSASKMA</sequence>
<evidence type="ECO:0000313" key="18">
    <source>
        <dbReference type="EMBL" id="KAK0453258.1"/>
    </source>
</evidence>
<comment type="catalytic activity">
    <reaction evidence="13">
        <text>uroporphyrinogen III + 4 H(+) = coproporphyrinogen III + 4 CO2</text>
        <dbReference type="Rhea" id="RHEA:19865"/>
        <dbReference type="ChEBI" id="CHEBI:15378"/>
        <dbReference type="ChEBI" id="CHEBI:16526"/>
        <dbReference type="ChEBI" id="CHEBI:57308"/>
        <dbReference type="ChEBI" id="CHEBI:57309"/>
        <dbReference type="EC" id="4.1.1.37"/>
    </reaction>
    <physiologicalReaction direction="left-to-right" evidence="13">
        <dbReference type="Rhea" id="RHEA:19866"/>
    </physiologicalReaction>
</comment>
<dbReference type="GO" id="GO:0004853">
    <property type="term" value="F:uroporphyrinogen decarboxylase activity"/>
    <property type="evidence" value="ECO:0007669"/>
    <property type="project" value="UniProtKB-EC"/>
</dbReference>
<dbReference type="PANTHER" id="PTHR21091:SF169">
    <property type="entry name" value="UROPORPHYRINOGEN DECARBOXYLASE"/>
    <property type="match status" value="1"/>
</dbReference>
<evidence type="ECO:0000259" key="16">
    <source>
        <dbReference type="PROSITE" id="PS00906"/>
    </source>
</evidence>
<feature type="domain" description="Uroporphyrinogen decarboxylase (URO-D)" evidence="17">
    <location>
        <begin position="140"/>
        <end position="156"/>
    </location>
</feature>
<evidence type="ECO:0000256" key="5">
    <source>
        <dbReference type="ARBA" id="ARBA00012288"/>
    </source>
</evidence>
<dbReference type="EMBL" id="JAUEPT010000003">
    <property type="protein sequence ID" value="KAK0453258.1"/>
    <property type="molecule type" value="Genomic_DNA"/>
</dbReference>
<dbReference type="PANTHER" id="PTHR21091">
    <property type="entry name" value="METHYLTETRAHYDROFOLATE:HOMOCYSTEINE METHYLTRANSFERASE RELATED"/>
    <property type="match status" value="1"/>
</dbReference>
<evidence type="ECO:0000256" key="15">
    <source>
        <dbReference type="RuleBase" id="RU004169"/>
    </source>
</evidence>
<dbReference type="InterPro" id="IPR038071">
    <property type="entry name" value="UROD/MetE-like_sf"/>
</dbReference>
<evidence type="ECO:0000256" key="10">
    <source>
        <dbReference type="ARBA" id="ARBA00023244"/>
    </source>
</evidence>
<dbReference type="FunFam" id="3.20.20.210:FF:000008">
    <property type="entry name" value="Uroporphyrinogen decarboxylase"/>
    <property type="match status" value="1"/>
</dbReference>
<keyword evidence="19" id="KW-1185">Reference proteome</keyword>
<evidence type="ECO:0000256" key="8">
    <source>
        <dbReference type="ARBA" id="ARBA00022793"/>
    </source>
</evidence>
<keyword evidence="9 14" id="KW-0456">Lyase</keyword>
<evidence type="ECO:0000313" key="19">
    <source>
        <dbReference type="Proteomes" id="UP001175226"/>
    </source>
</evidence>
<dbReference type="EC" id="4.1.1.37" evidence="5 14"/>
<organism evidence="18 19">
    <name type="scientific">Armillaria borealis</name>
    <dbReference type="NCBI Taxonomy" id="47425"/>
    <lineage>
        <taxon>Eukaryota</taxon>
        <taxon>Fungi</taxon>
        <taxon>Dikarya</taxon>
        <taxon>Basidiomycota</taxon>
        <taxon>Agaricomycotina</taxon>
        <taxon>Agaricomycetes</taxon>
        <taxon>Agaricomycetidae</taxon>
        <taxon>Agaricales</taxon>
        <taxon>Marasmiineae</taxon>
        <taxon>Physalacriaceae</taxon>
        <taxon>Armillaria</taxon>
    </lineage>
</organism>
<dbReference type="Pfam" id="PF01208">
    <property type="entry name" value="URO-D"/>
    <property type="match status" value="1"/>
</dbReference>
<evidence type="ECO:0000256" key="14">
    <source>
        <dbReference type="RuleBase" id="RU000554"/>
    </source>
</evidence>
<keyword evidence="7" id="KW-0963">Cytoplasm</keyword>
<keyword evidence="8 14" id="KW-0210">Decarboxylase</keyword>
<dbReference type="AlphaFoldDB" id="A0AA39N0S4"/>
<protein>
    <recommendedName>
        <fullName evidence="6 14">Uroporphyrinogen decarboxylase</fullName>
        <ecNumber evidence="5 14">4.1.1.37</ecNumber>
    </recommendedName>
</protein>